<name>A0A4U6X0K9_9PEZI</name>
<protein>
    <submittedName>
        <fullName evidence="2">Uncharacterized protein</fullName>
    </submittedName>
</protein>
<gene>
    <name evidence="2" type="ORF">CTA1_8036</name>
</gene>
<sequence>CPRPRFVHQRVHAEPEVGRQPQQASSRPRTRTRRGTQRRRGTFLAAPSAPRFSLHLPKTASGLSTSTELAGPCCRRTRALTRSIHQRRPVRQPRKICTAQQYDDMSVTVDHHHPPGPDSPLGFVERARHRAPALAGLPDVLAPRHPEGVAEHDDAGGHEDDAQGARSGDDEEEVVRRDGAVAAFMLGQLQKAEWKQEYSWTDKLDREPSVELKHSTDGSGEGFARVRAVSS</sequence>
<feature type="region of interest" description="Disordered" evidence="1">
    <location>
        <begin position="201"/>
        <end position="231"/>
    </location>
</feature>
<feature type="non-terminal residue" evidence="2">
    <location>
        <position position="1"/>
    </location>
</feature>
<feature type="region of interest" description="Disordered" evidence="1">
    <location>
        <begin position="1"/>
        <end position="46"/>
    </location>
</feature>
<comment type="caution">
    <text evidence="2">The sequence shown here is derived from an EMBL/GenBank/DDBJ whole genome shotgun (WGS) entry which is preliminary data.</text>
</comment>
<evidence type="ECO:0000256" key="1">
    <source>
        <dbReference type="SAM" id="MobiDB-lite"/>
    </source>
</evidence>
<proteinExistence type="predicted"/>
<feature type="region of interest" description="Disordered" evidence="1">
    <location>
        <begin position="139"/>
        <end position="174"/>
    </location>
</feature>
<feature type="compositionally biased region" description="Basic residues" evidence="1">
    <location>
        <begin position="1"/>
        <end position="10"/>
    </location>
</feature>
<organism evidence="2 3">
    <name type="scientific">Colletotrichum tanaceti</name>
    <dbReference type="NCBI Taxonomy" id="1306861"/>
    <lineage>
        <taxon>Eukaryota</taxon>
        <taxon>Fungi</taxon>
        <taxon>Dikarya</taxon>
        <taxon>Ascomycota</taxon>
        <taxon>Pezizomycotina</taxon>
        <taxon>Sordariomycetes</taxon>
        <taxon>Hypocreomycetidae</taxon>
        <taxon>Glomerellales</taxon>
        <taxon>Glomerellaceae</taxon>
        <taxon>Colletotrichum</taxon>
        <taxon>Colletotrichum destructivum species complex</taxon>
    </lineage>
</organism>
<dbReference type="Proteomes" id="UP000310108">
    <property type="component" value="Unassembled WGS sequence"/>
</dbReference>
<feature type="compositionally biased region" description="Basic residues" evidence="1">
    <location>
        <begin position="28"/>
        <end position="41"/>
    </location>
</feature>
<feature type="compositionally biased region" description="Basic and acidic residues" evidence="1">
    <location>
        <begin position="142"/>
        <end position="163"/>
    </location>
</feature>
<dbReference type="AlphaFoldDB" id="A0A4U6X0K9"/>
<evidence type="ECO:0000313" key="3">
    <source>
        <dbReference type="Proteomes" id="UP000310108"/>
    </source>
</evidence>
<reference evidence="2 3" key="1">
    <citation type="journal article" date="2019" name="PLoS ONE">
        <title>Comparative genome analysis indicates high evolutionary potential of pathogenicity genes in Colletotrichum tanaceti.</title>
        <authorList>
            <person name="Lelwala R.V."/>
            <person name="Korhonen P.K."/>
            <person name="Young N.D."/>
            <person name="Scott J.B."/>
            <person name="Ades P.A."/>
            <person name="Gasser R.B."/>
            <person name="Taylor P.W.J."/>
        </authorList>
    </citation>
    <scope>NUCLEOTIDE SEQUENCE [LARGE SCALE GENOMIC DNA]</scope>
    <source>
        <strain evidence="2">BRIP57314</strain>
    </source>
</reference>
<feature type="compositionally biased region" description="Basic and acidic residues" evidence="1">
    <location>
        <begin position="201"/>
        <end position="216"/>
    </location>
</feature>
<accession>A0A4U6X0K9</accession>
<evidence type="ECO:0000313" key="2">
    <source>
        <dbReference type="EMBL" id="TKW48413.1"/>
    </source>
</evidence>
<dbReference type="EMBL" id="PJEX01001048">
    <property type="protein sequence ID" value="TKW48413.1"/>
    <property type="molecule type" value="Genomic_DNA"/>
</dbReference>
<keyword evidence="3" id="KW-1185">Reference proteome</keyword>